<dbReference type="CDD" id="cd11304">
    <property type="entry name" value="Cadherin_repeat"/>
    <property type="match status" value="1"/>
</dbReference>
<dbReference type="SUPFAM" id="SSF49313">
    <property type="entry name" value="Cadherin-like"/>
    <property type="match status" value="1"/>
</dbReference>
<evidence type="ECO:0000256" key="4">
    <source>
        <dbReference type="ARBA" id="ARBA00023136"/>
    </source>
</evidence>
<evidence type="ECO:0000313" key="7">
    <source>
        <dbReference type="EMBL" id="CEK56889.1"/>
    </source>
</evidence>
<keyword evidence="2" id="KW-0677">Repeat</keyword>
<dbReference type="InterPro" id="IPR002126">
    <property type="entry name" value="Cadherin-like_dom"/>
</dbReference>
<dbReference type="GO" id="GO:0045296">
    <property type="term" value="F:cadherin binding"/>
    <property type="evidence" value="ECO:0007669"/>
    <property type="project" value="TreeGrafter"/>
</dbReference>
<accession>A0A0B6YL11</accession>
<keyword evidence="3 5" id="KW-0106">Calcium</keyword>
<dbReference type="PANTHER" id="PTHR24027:SF442">
    <property type="entry name" value="PROTOCADHERIN-15 ISOFORM X1"/>
    <property type="match status" value="1"/>
</dbReference>
<evidence type="ECO:0000256" key="5">
    <source>
        <dbReference type="PROSITE-ProRule" id="PRU00043"/>
    </source>
</evidence>
<protein>
    <recommendedName>
        <fullName evidence="6">Cadherin domain-containing protein</fullName>
    </recommendedName>
</protein>
<feature type="domain" description="Cadherin" evidence="6">
    <location>
        <begin position="9"/>
        <end position="111"/>
    </location>
</feature>
<evidence type="ECO:0000259" key="6">
    <source>
        <dbReference type="PROSITE" id="PS50268"/>
    </source>
</evidence>
<dbReference type="Pfam" id="PF00028">
    <property type="entry name" value="Cadherin"/>
    <property type="match status" value="1"/>
</dbReference>
<dbReference type="GO" id="GO:0016477">
    <property type="term" value="P:cell migration"/>
    <property type="evidence" value="ECO:0007669"/>
    <property type="project" value="TreeGrafter"/>
</dbReference>
<proteinExistence type="predicted"/>
<dbReference type="GO" id="GO:0008013">
    <property type="term" value="F:beta-catenin binding"/>
    <property type="evidence" value="ECO:0007669"/>
    <property type="project" value="TreeGrafter"/>
</dbReference>
<dbReference type="PANTHER" id="PTHR24027">
    <property type="entry name" value="CADHERIN-23"/>
    <property type="match status" value="1"/>
</dbReference>
<dbReference type="AlphaFoldDB" id="A0A0B6YL11"/>
<dbReference type="InterPro" id="IPR039808">
    <property type="entry name" value="Cadherin"/>
</dbReference>
<evidence type="ECO:0000256" key="3">
    <source>
        <dbReference type="ARBA" id="ARBA00022837"/>
    </source>
</evidence>
<reference evidence="7" key="1">
    <citation type="submission" date="2014-12" db="EMBL/GenBank/DDBJ databases">
        <title>Insight into the proteome of Arion vulgaris.</title>
        <authorList>
            <person name="Aradska J."/>
            <person name="Bulat T."/>
            <person name="Smidak R."/>
            <person name="Sarate P."/>
            <person name="Gangsoo J."/>
            <person name="Sialana F."/>
            <person name="Bilban M."/>
            <person name="Lubec G."/>
        </authorList>
    </citation>
    <scope>NUCLEOTIDE SEQUENCE</scope>
    <source>
        <tissue evidence="7">Skin</tissue>
    </source>
</reference>
<comment type="subcellular location">
    <subcellularLocation>
        <location evidence="1">Membrane</location>
    </subcellularLocation>
</comment>
<evidence type="ECO:0000256" key="1">
    <source>
        <dbReference type="ARBA" id="ARBA00004370"/>
    </source>
</evidence>
<evidence type="ECO:0000256" key="2">
    <source>
        <dbReference type="ARBA" id="ARBA00022737"/>
    </source>
</evidence>
<dbReference type="GO" id="GO:0007156">
    <property type="term" value="P:homophilic cell adhesion via plasma membrane adhesion molecules"/>
    <property type="evidence" value="ECO:0007669"/>
    <property type="project" value="InterPro"/>
</dbReference>
<dbReference type="EMBL" id="HACG01010024">
    <property type="protein sequence ID" value="CEK56889.1"/>
    <property type="molecule type" value="Transcribed_RNA"/>
</dbReference>
<organism evidence="7">
    <name type="scientific">Arion vulgaris</name>
    <dbReference type="NCBI Taxonomy" id="1028688"/>
    <lineage>
        <taxon>Eukaryota</taxon>
        <taxon>Metazoa</taxon>
        <taxon>Spiralia</taxon>
        <taxon>Lophotrochozoa</taxon>
        <taxon>Mollusca</taxon>
        <taxon>Gastropoda</taxon>
        <taxon>Heterobranchia</taxon>
        <taxon>Euthyneura</taxon>
        <taxon>Panpulmonata</taxon>
        <taxon>Eupulmonata</taxon>
        <taxon>Stylommatophora</taxon>
        <taxon>Helicina</taxon>
        <taxon>Arionoidea</taxon>
        <taxon>Arionidae</taxon>
        <taxon>Arion</taxon>
    </lineage>
</organism>
<feature type="non-terminal residue" evidence="7">
    <location>
        <position position="111"/>
    </location>
</feature>
<keyword evidence="4" id="KW-0472">Membrane</keyword>
<dbReference type="PROSITE" id="PS50268">
    <property type="entry name" value="CADHERIN_2"/>
    <property type="match status" value="1"/>
</dbReference>
<sequence length="111" mass="12442">RNLYPPVFQPSQYTAAINDYDSAGTSVTTVNAGDQDELEPENTRLYRLDSSNQISDYFDVNSFSGKVTIKQRLSEEPMKYPSYLLYVIVGDASLQPMSATATVTIYVNRNN</sequence>
<gene>
    <name evidence="7" type="primary">ORF28767</name>
</gene>
<dbReference type="GO" id="GO:0016342">
    <property type="term" value="C:catenin complex"/>
    <property type="evidence" value="ECO:0007669"/>
    <property type="project" value="TreeGrafter"/>
</dbReference>
<dbReference type="PRINTS" id="PR00205">
    <property type="entry name" value="CADHERIN"/>
</dbReference>
<feature type="non-terminal residue" evidence="7">
    <location>
        <position position="1"/>
    </location>
</feature>
<name>A0A0B6YL11_9EUPU</name>
<dbReference type="GO" id="GO:0005509">
    <property type="term" value="F:calcium ion binding"/>
    <property type="evidence" value="ECO:0007669"/>
    <property type="project" value="UniProtKB-UniRule"/>
</dbReference>
<dbReference type="InterPro" id="IPR015919">
    <property type="entry name" value="Cadherin-like_sf"/>
</dbReference>
<dbReference type="Gene3D" id="2.60.40.60">
    <property type="entry name" value="Cadherins"/>
    <property type="match status" value="1"/>
</dbReference>